<dbReference type="eggNOG" id="COG0508">
    <property type="taxonomic scope" value="Bacteria"/>
</dbReference>
<feature type="compositionally biased region" description="Polar residues" evidence="1">
    <location>
        <begin position="385"/>
        <end position="403"/>
    </location>
</feature>
<evidence type="ECO:0000313" key="3">
    <source>
        <dbReference type="Proteomes" id="UP000889800"/>
    </source>
</evidence>
<proteinExistence type="predicted"/>
<feature type="compositionally biased region" description="Low complexity" evidence="1">
    <location>
        <begin position="361"/>
        <end position="382"/>
    </location>
</feature>
<dbReference type="Proteomes" id="UP000889800">
    <property type="component" value="Chromosome"/>
</dbReference>
<organism evidence="2 3">
    <name type="scientific">Synechococcus elongatus (strain ATCC 33912 / PCC 7942 / FACHB-805)</name>
    <name type="common">Anacystis nidulans R2</name>
    <dbReference type="NCBI Taxonomy" id="1140"/>
    <lineage>
        <taxon>Bacteria</taxon>
        <taxon>Bacillati</taxon>
        <taxon>Cyanobacteriota</taxon>
        <taxon>Cyanophyceae</taxon>
        <taxon>Synechococcales</taxon>
        <taxon>Synechococcaceae</taxon>
        <taxon>Synechococcus</taxon>
    </lineage>
</organism>
<keyword evidence="3" id="KW-1185">Reference proteome</keyword>
<feature type="region of interest" description="Disordered" evidence="1">
    <location>
        <begin position="351"/>
        <end position="487"/>
    </location>
</feature>
<evidence type="ECO:0000256" key="1">
    <source>
        <dbReference type="SAM" id="MobiDB-lite"/>
    </source>
</evidence>
<accession>Q31LI9</accession>
<dbReference type="KEGG" id="syf:Synpcc7942_2050"/>
<sequence>MIIERCKGLPNDCVYADQLCWGRSLSRQDPRFGGVSPKGVSTGQGASERLDVKQFGLTRFLKGVVVSFLAIALIGCRTDPSASLFDTTPLRASRLKEVPPPALVADLSRSLDQYQPQVKILSPKPDQVIESDRVEVKLQVRDYPLFLNEQWQMGPHLHLILDNEPYQAIYDVSQPIELTDLQPGTHTLRVFASRPWHESFKNEGAYAQVSFSVFTPTESDRPNLIQPLLTYSRPKGSYGAEPVMLDFYLTNAPLHSLAQADDEIEDWQIRVTVNGESFRTEDWQPIYLEGLKPGRNWVKLELLDERGQPRSGPFNTTVRLIDYQPGGQAVLDRLVRGELDRREILGIVDRNYVPPAPEPEPAIAEPEATPVAPELAPEVPEPSVLSEQASEPSTAVPTESPTVSDAEGATADSEDAAIAPSATEDDRSTVEAEPIALPEAPVAPAEPSTDREDVETALQTAPSKAEQSAKQPESNPETFDDLFDFYD</sequence>
<feature type="compositionally biased region" description="Low complexity" evidence="1">
    <location>
        <begin position="431"/>
        <end position="447"/>
    </location>
</feature>
<dbReference type="EMBL" id="CP000100">
    <property type="protein sequence ID" value="ABB58080.1"/>
    <property type="molecule type" value="Genomic_DNA"/>
</dbReference>
<evidence type="ECO:0008006" key="4">
    <source>
        <dbReference type="Google" id="ProtNLM"/>
    </source>
</evidence>
<dbReference type="HOGENOM" id="CLU_021297_0_0_3"/>
<feature type="compositionally biased region" description="Acidic residues" evidence="1">
    <location>
        <begin position="478"/>
        <end position="487"/>
    </location>
</feature>
<protein>
    <recommendedName>
        <fullName evidence="4">FHA domain containing protein</fullName>
    </recommendedName>
</protein>
<dbReference type="STRING" id="1140.Synpcc7942_2050"/>
<dbReference type="BioCyc" id="SYNEL:SYNPCC7942_2050-MONOMER"/>
<evidence type="ECO:0000313" key="2">
    <source>
        <dbReference type="EMBL" id="ABB58080.1"/>
    </source>
</evidence>
<name>Q31LI9_SYNE7</name>
<gene>
    <name evidence="2" type="ordered locus">Synpcc7942_2050</name>
</gene>
<reference evidence="3" key="1">
    <citation type="submission" date="2005-08" db="EMBL/GenBank/DDBJ databases">
        <title>Complete sequence of chromosome 1 of Synechococcus elongatus PCC 7942.</title>
        <authorList>
            <consortium name="US DOE Joint Genome Institute"/>
            <person name="Copeland A."/>
            <person name="Lucas S."/>
            <person name="Lapidus A."/>
            <person name="Barry K."/>
            <person name="Detter J.C."/>
            <person name="Glavina T."/>
            <person name="Hammon N."/>
            <person name="Israni S."/>
            <person name="Pitluck S."/>
            <person name="Schmutz J."/>
            <person name="Larimer F."/>
            <person name="Land M."/>
            <person name="Kyrpides N."/>
            <person name="Lykidis A."/>
            <person name="Richardson P."/>
        </authorList>
    </citation>
    <scope>NUCLEOTIDE SEQUENCE [LARGE SCALE GENOMIC DNA]</scope>
    <source>
        <strain evidence="3">ATCC 33912 / PCC 7942 / FACHB-805</strain>
    </source>
</reference>
<feature type="compositionally biased region" description="Polar residues" evidence="1">
    <location>
        <begin position="457"/>
        <end position="477"/>
    </location>
</feature>
<dbReference type="AlphaFoldDB" id="Q31LI9"/>
<dbReference type="PaxDb" id="1140-Synpcc7942_2050"/>